<dbReference type="Gene3D" id="1.10.287.130">
    <property type="match status" value="1"/>
</dbReference>
<keyword evidence="6 11" id="KW-0812">Transmembrane</keyword>
<dbReference type="InterPro" id="IPR042295">
    <property type="entry name" value="NarX-like_N_sf"/>
</dbReference>
<dbReference type="SUPFAM" id="SSF55874">
    <property type="entry name" value="ATPase domain of HSP90 chaperone/DNA topoisomerase II/histidine kinase"/>
    <property type="match status" value="1"/>
</dbReference>
<protein>
    <recommendedName>
        <fullName evidence="3">histidine kinase</fullName>
        <ecNumber evidence="3">2.7.13.3</ecNumber>
    </recommendedName>
</protein>
<dbReference type="CDD" id="cd06225">
    <property type="entry name" value="HAMP"/>
    <property type="match status" value="1"/>
</dbReference>
<keyword evidence="18" id="KW-1185">Reference proteome</keyword>
<feature type="modified residue" description="4-aspartylphosphate" evidence="10">
    <location>
        <position position="1034"/>
    </location>
</feature>
<dbReference type="PROSITE" id="PS50885">
    <property type="entry name" value="HAMP"/>
    <property type="match status" value="1"/>
</dbReference>
<dbReference type="Gene3D" id="3.30.450.20">
    <property type="entry name" value="PAS domain"/>
    <property type="match status" value="2"/>
</dbReference>
<dbReference type="InterPro" id="IPR011006">
    <property type="entry name" value="CheY-like_superfamily"/>
</dbReference>
<evidence type="ECO:0000256" key="1">
    <source>
        <dbReference type="ARBA" id="ARBA00000085"/>
    </source>
</evidence>
<dbReference type="InterPro" id="IPR004358">
    <property type="entry name" value="Sig_transdc_His_kin-like_C"/>
</dbReference>
<comment type="caution">
    <text evidence="17">The sequence shown here is derived from an EMBL/GenBank/DDBJ whole genome shotgun (WGS) entry which is preliminary data.</text>
</comment>
<dbReference type="SMART" id="SM00448">
    <property type="entry name" value="REC"/>
    <property type="match status" value="4"/>
</dbReference>
<dbReference type="GO" id="GO:0004673">
    <property type="term" value="F:protein histidine kinase activity"/>
    <property type="evidence" value="ECO:0007669"/>
    <property type="project" value="UniProtKB-EC"/>
</dbReference>
<evidence type="ECO:0000259" key="15">
    <source>
        <dbReference type="PROSITE" id="PS50113"/>
    </source>
</evidence>
<reference evidence="17 18" key="1">
    <citation type="submission" date="2015-11" db="EMBL/GenBank/DDBJ databases">
        <authorList>
            <person name="Lin W."/>
        </authorList>
    </citation>
    <scope>NUCLEOTIDE SEQUENCE [LARGE SCALE GENOMIC DNA]</scope>
    <source>
        <strain evidence="17 18">HCH-1</strain>
    </source>
</reference>
<dbReference type="InterPro" id="IPR029095">
    <property type="entry name" value="NarX-like_N"/>
</dbReference>
<comment type="catalytic activity">
    <reaction evidence="1">
        <text>ATP + protein L-histidine = ADP + protein N-phospho-L-histidine.</text>
        <dbReference type="EC" id="2.7.13.3"/>
    </reaction>
</comment>
<dbReference type="SMART" id="SM00388">
    <property type="entry name" value="HisKA"/>
    <property type="match status" value="1"/>
</dbReference>
<dbReference type="Pfam" id="PF01590">
    <property type="entry name" value="GAF"/>
    <property type="match status" value="1"/>
</dbReference>
<keyword evidence="4 10" id="KW-0597">Phosphoprotein</keyword>
<dbReference type="InterPro" id="IPR036890">
    <property type="entry name" value="HATPase_C_sf"/>
</dbReference>
<dbReference type="InterPro" id="IPR000014">
    <property type="entry name" value="PAS"/>
</dbReference>
<dbReference type="SUPFAM" id="SSF55785">
    <property type="entry name" value="PYP-like sensor domain (PAS domain)"/>
    <property type="match status" value="2"/>
</dbReference>
<name>A0ABR5SCX1_9BACT</name>
<feature type="modified residue" description="4-aspartylphosphate" evidence="10">
    <location>
        <position position="1158"/>
    </location>
</feature>
<dbReference type="Pfam" id="PF02518">
    <property type="entry name" value="HATPase_c"/>
    <property type="match status" value="1"/>
</dbReference>
<dbReference type="CDD" id="cd00130">
    <property type="entry name" value="PAS"/>
    <property type="match status" value="2"/>
</dbReference>
<dbReference type="SMART" id="SM00304">
    <property type="entry name" value="HAMP"/>
    <property type="match status" value="1"/>
</dbReference>
<dbReference type="InterPro" id="IPR013767">
    <property type="entry name" value="PAS_fold"/>
</dbReference>
<accession>A0ABR5SCX1</accession>
<evidence type="ECO:0000256" key="9">
    <source>
        <dbReference type="ARBA" id="ARBA00023136"/>
    </source>
</evidence>
<dbReference type="SUPFAM" id="SSF158472">
    <property type="entry name" value="HAMP domain-like"/>
    <property type="match status" value="1"/>
</dbReference>
<dbReference type="PROSITE" id="PS50113">
    <property type="entry name" value="PAC"/>
    <property type="match status" value="2"/>
</dbReference>
<evidence type="ECO:0000256" key="11">
    <source>
        <dbReference type="SAM" id="Phobius"/>
    </source>
</evidence>
<feature type="domain" description="Response regulatory" evidence="13">
    <location>
        <begin position="1109"/>
        <end position="1226"/>
    </location>
</feature>
<dbReference type="InterPro" id="IPR003661">
    <property type="entry name" value="HisK_dim/P_dom"/>
</dbReference>
<feature type="domain" description="Response regulatory" evidence="13">
    <location>
        <begin position="1375"/>
        <end position="1491"/>
    </location>
</feature>
<dbReference type="Pfam" id="PF00989">
    <property type="entry name" value="PAS"/>
    <property type="match status" value="1"/>
</dbReference>
<dbReference type="SMART" id="SM00387">
    <property type="entry name" value="HATPase_c"/>
    <property type="match status" value="1"/>
</dbReference>
<dbReference type="InterPro" id="IPR036097">
    <property type="entry name" value="HisK_dim/P_sf"/>
</dbReference>
<dbReference type="Pfam" id="PF00512">
    <property type="entry name" value="HisKA"/>
    <property type="match status" value="1"/>
</dbReference>
<dbReference type="InterPro" id="IPR001610">
    <property type="entry name" value="PAC"/>
</dbReference>
<dbReference type="Gene3D" id="3.40.50.2300">
    <property type="match status" value="4"/>
</dbReference>
<feature type="modified residue" description="4-aspartylphosphate" evidence="10">
    <location>
        <position position="1424"/>
    </location>
</feature>
<organism evidence="17 18">
    <name type="scientific">Candidatus Magnetominusculus xianensis</name>
    <dbReference type="NCBI Taxonomy" id="1748249"/>
    <lineage>
        <taxon>Bacteria</taxon>
        <taxon>Pseudomonadati</taxon>
        <taxon>Nitrospirota</taxon>
        <taxon>Nitrospiria</taxon>
        <taxon>Nitrospirales</taxon>
        <taxon>Nitrospiraceae</taxon>
        <taxon>Candidatus Magnetominusculus</taxon>
    </lineage>
</organism>
<feature type="domain" description="Response regulatory" evidence="13">
    <location>
        <begin position="985"/>
        <end position="1098"/>
    </location>
</feature>
<dbReference type="PROSITE" id="PS50112">
    <property type="entry name" value="PAS"/>
    <property type="match status" value="2"/>
</dbReference>
<feature type="domain" description="PAC" evidence="15">
    <location>
        <begin position="354"/>
        <end position="404"/>
    </location>
</feature>
<keyword evidence="8 11" id="KW-1133">Transmembrane helix</keyword>
<proteinExistence type="predicted"/>
<evidence type="ECO:0000313" key="17">
    <source>
        <dbReference type="EMBL" id="KWT76825.1"/>
    </source>
</evidence>
<keyword evidence="7 17" id="KW-0418">Kinase</keyword>
<dbReference type="Pfam" id="PF13675">
    <property type="entry name" value="PilJ"/>
    <property type="match status" value="1"/>
</dbReference>
<dbReference type="PRINTS" id="PR00344">
    <property type="entry name" value="BCTRLSENSOR"/>
</dbReference>
<dbReference type="InterPro" id="IPR005467">
    <property type="entry name" value="His_kinase_dom"/>
</dbReference>
<dbReference type="SUPFAM" id="SSF55781">
    <property type="entry name" value="GAF domain-like"/>
    <property type="match status" value="1"/>
</dbReference>
<dbReference type="NCBIfam" id="TIGR00229">
    <property type="entry name" value="sensory_box"/>
    <property type="match status" value="2"/>
</dbReference>
<gene>
    <name evidence="17" type="ORF">ASN18_3091</name>
</gene>
<dbReference type="InterPro" id="IPR001789">
    <property type="entry name" value="Sig_transdc_resp-reg_receiver"/>
</dbReference>
<dbReference type="Pfam" id="PF00072">
    <property type="entry name" value="Response_reg"/>
    <property type="match status" value="4"/>
</dbReference>
<evidence type="ECO:0000313" key="18">
    <source>
        <dbReference type="Proteomes" id="UP000060487"/>
    </source>
</evidence>
<dbReference type="CDD" id="cd00082">
    <property type="entry name" value="HisKA"/>
    <property type="match status" value="1"/>
</dbReference>
<evidence type="ECO:0000256" key="6">
    <source>
        <dbReference type="ARBA" id="ARBA00022692"/>
    </source>
</evidence>
<dbReference type="InterPro" id="IPR003594">
    <property type="entry name" value="HATPase_dom"/>
</dbReference>
<dbReference type="SMART" id="SM00065">
    <property type="entry name" value="GAF"/>
    <property type="match status" value="1"/>
</dbReference>
<feature type="modified residue" description="4-aspartylphosphate" evidence="10">
    <location>
        <position position="1301"/>
    </location>
</feature>
<dbReference type="Gene3D" id="1.10.8.500">
    <property type="entry name" value="HAMP domain in histidine kinase"/>
    <property type="match status" value="1"/>
</dbReference>
<dbReference type="InterPro" id="IPR003660">
    <property type="entry name" value="HAMP_dom"/>
</dbReference>
<dbReference type="Proteomes" id="UP000060487">
    <property type="component" value="Unassembled WGS sequence"/>
</dbReference>
<dbReference type="PROSITE" id="PS50110">
    <property type="entry name" value="RESPONSE_REGULATORY"/>
    <property type="match status" value="4"/>
</dbReference>
<evidence type="ECO:0000256" key="7">
    <source>
        <dbReference type="ARBA" id="ARBA00022777"/>
    </source>
</evidence>
<comment type="subcellular location">
    <subcellularLocation>
        <location evidence="2">Membrane</location>
        <topology evidence="2">Multi-pass membrane protein</topology>
    </subcellularLocation>
</comment>
<dbReference type="CDD" id="cd16922">
    <property type="entry name" value="HATPase_EvgS-ArcB-TorS-like"/>
    <property type="match status" value="1"/>
</dbReference>
<keyword evidence="9 11" id="KW-0472">Membrane</keyword>
<feature type="domain" description="PAS" evidence="14">
    <location>
        <begin position="401"/>
        <end position="447"/>
    </location>
</feature>
<dbReference type="Gene3D" id="1.20.120.960">
    <property type="entry name" value="Histidine kinase NarX, sensor domain"/>
    <property type="match status" value="1"/>
</dbReference>
<feature type="transmembrane region" description="Helical" evidence="11">
    <location>
        <begin position="20"/>
        <end position="40"/>
    </location>
</feature>
<evidence type="ECO:0000256" key="2">
    <source>
        <dbReference type="ARBA" id="ARBA00004141"/>
    </source>
</evidence>
<evidence type="ECO:0000256" key="10">
    <source>
        <dbReference type="PROSITE-ProRule" id="PRU00169"/>
    </source>
</evidence>
<evidence type="ECO:0000256" key="4">
    <source>
        <dbReference type="ARBA" id="ARBA00022553"/>
    </source>
</evidence>
<evidence type="ECO:0000259" key="16">
    <source>
        <dbReference type="PROSITE" id="PS50885"/>
    </source>
</evidence>
<dbReference type="Gene3D" id="3.30.450.40">
    <property type="match status" value="1"/>
</dbReference>
<dbReference type="EC" id="2.7.13.3" evidence="3"/>
<dbReference type="PANTHER" id="PTHR43047">
    <property type="entry name" value="TWO-COMPONENT HISTIDINE PROTEIN KINASE"/>
    <property type="match status" value="1"/>
</dbReference>
<dbReference type="PROSITE" id="PS50109">
    <property type="entry name" value="HIS_KIN"/>
    <property type="match status" value="1"/>
</dbReference>
<feature type="domain" description="PAC" evidence="15">
    <location>
        <begin position="474"/>
        <end position="526"/>
    </location>
</feature>
<dbReference type="PANTHER" id="PTHR43047:SF72">
    <property type="entry name" value="OSMOSENSING HISTIDINE PROTEIN KINASE SLN1"/>
    <property type="match status" value="1"/>
</dbReference>
<dbReference type="Gene3D" id="3.30.565.10">
    <property type="entry name" value="Histidine kinase-like ATPase, C-terminal domain"/>
    <property type="match status" value="1"/>
</dbReference>
<dbReference type="InterPro" id="IPR000700">
    <property type="entry name" value="PAS-assoc_C"/>
</dbReference>
<keyword evidence="5 17" id="KW-0808">Transferase</keyword>
<dbReference type="SUPFAM" id="SSF52172">
    <property type="entry name" value="CheY-like"/>
    <property type="match status" value="4"/>
</dbReference>
<dbReference type="Pfam" id="PF13426">
    <property type="entry name" value="PAS_9"/>
    <property type="match status" value="1"/>
</dbReference>
<dbReference type="InterPro" id="IPR035965">
    <property type="entry name" value="PAS-like_dom_sf"/>
</dbReference>
<dbReference type="SMART" id="SM00086">
    <property type="entry name" value="PAC"/>
    <property type="match status" value="2"/>
</dbReference>
<feature type="domain" description="Response regulatory" evidence="13">
    <location>
        <begin position="1252"/>
        <end position="1365"/>
    </location>
</feature>
<evidence type="ECO:0000259" key="13">
    <source>
        <dbReference type="PROSITE" id="PS50110"/>
    </source>
</evidence>
<feature type="domain" description="Histidine kinase" evidence="12">
    <location>
        <begin position="728"/>
        <end position="951"/>
    </location>
</feature>
<evidence type="ECO:0000259" key="12">
    <source>
        <dbReference type="PROSITE" id="PS50109"/>
    </source>
</evidence>
<evidence type="ECO:0000256" key="8">
    <source>
        <dbReference type="ARBA" id="ARBA00022989"/>
    </source>
</evidence>
<feature type="domain" description="PAS" evidence="14">
    <location>
        <begin position="276"/>
        <end position="347"/>
    </location>
</feature>
<feature type="domain" description="HAMP" evidence="16">
    <location>
        <begin position="208"/>
        <end position="260"/>
    </location>
</feature>
<evidence type="ECO:0000256" key="3">
    <source>
        <dbReference type="ARBA" id="ARBA00012438"/>
    </source>
</evidence>
<evidence type="ECO:0000259" key="14">
    <source>
        <dbReference type="PROSITE" id="PS50112"/>
    </source>
</evidence>
<sequence>MNEQNISPEREFTPMKRSFRLIFASITLLFVFTISSGAWFSKKIGGFSKAINLAGSERMRAFQIAYLVTRSLSEKSPQREETLGHVKMEMDRFEEILNSLKNGSTKYNIADVTDKDLDKNLIQLIHRWEEEFKPKLNSLFMAAPEDRGRLTREYGKAIHDFVEVDLDGIVTQMVKKIERIEQVFINGRYLVTAIAILLMMFNLSYLRRRVLKPISTLVADTEKIIGGNYSVSVKVQAADELMVLAERFNTMTGTIARSLRDMETKVQQRTLELSTANTRMQSFFDSAADAIISINPEDRSILLFTKGAEKIFGYSSDEVIGRNVNILMPEPYHSAHETYVKNYIGTGIKKIIGQTVRVKAKKKEGDIIDVDLSVSESVTQTGRVFNAIIRDMSDRMQAEMEMQKLSNAIEQSSESVVITDYNGNIEYVNPAFERVTGYTRAEAIGKNPRILKSGHQLRSYYKELWDTILGGSIWRGEFSNKKKNGEIYYEDATITPIRNKNGEITHFVAIKNNITARKLAEADAAKKNAELEIRAHYDTIYAKAISIFNTTFDQRQAVMDMLSLLSNSLPYPSMAFYTYDEWAGKLICESAYGISGSMRKEFELSEGIVGQSVLSGQAIEIKGSVQFPLTIETGLLSITPQAVIVQPVFYQGKVMGVLVIASVTQLSDLDRGFIERLSINIGISLQNLRQYNDMKELSEQIKLRGSEIAQKNIQLEESNRLKSEFLANMSHELRTPLNAIIGFSEILKDGILGDLGEGQKEYVVDIFTSGQHLLSLINDILDLSKIEAGKMSLDLDRLDIPYMLGNSLSIIKEKAQANSIALKLNIQESVGEMYADSRKFKQIVYNLLSNAVKFTPAHGSVTLDASVITADSGKFLEVFVADTGIGMSEEGMKKLFRPFEQIDGSLSRKYEGTGLGLAMVKRLIELHGGTIEVESEEGKGSKFTFRIPYRENMSLEVEPPSIRYSEEKGQVASLGQPPQKKHEPLVLIVEDDPMSAELLSIQLESEGYRTIQAATALSGLELAGQEIPDLITLDIMLPDMHGLDFLKKMKETDEIRHIPVVIISMVSDKSEGFSLGASNVLQKPVSKDELIAAVRHLGILPEDTAKQLKVLVVDDDPKAVEIVSQYLQNEGCEVFKAYGGQEAVDTAKREMPDLIVLDLMMPEMTGFDVVRALKDVPETASIHIIILTAKIITEDDRRELNNNVLKIVQKGNFNKTDLIAEARRAMRTKIHDKAAAPVPVVEDITHKPLQPAVLVIEDDPAQSNMMRLSLERQGYTVMQAENGRAALELMGSRKPDIITLDLMMPEMDGFTFLEKKSENPDFADIPLVIVSAIAGESKGDTLSAGAFLRKPVRHKEMLSVVESLLGTAQKNKKHRILLIDDDPKAIKIIASYFTEDHYEVLKEYGGMEGIRSAAANRPDIIVLDLMMPEMNGFEVLRELKGSDATRDIPVVILTAKILTQEERQELLSGVETIFEKEPSSNESIIKNIELLLKTRK</sequence>
<dbReference type="SMART" id="SM00091">
    <property type="entry name" value="PAS"/>
    <property type="match status" value="2"/>
</dbReference>
<dbReference type="InterPro" id="IPR029016">
    <property type="entry name" value="GAF-like_dom_sf"/>
</dbReference>
<evidence type="ECO:0000256" key="5">
    <source>
        <dbReference type="ARBA" id="ARBA00022679"/>
    </source>
</evidence>
<dbReference type="EMBL" id="LNQR01000124">
    <property type="protein sequence ID" value="KWT76825.1"/>
    <property type="molecule type" value="Genomic_DNA"/>
</dbReference>
<dbReference type="InterPro" id="IPR003018">
    <property type="entry name" value="GAF"/>
</dbReference>
<dbReference type="SUPFAM" id="SSF47384">
    <property type="entry name" value="Homodimeric domain of signal transducing histidine kinase"/>
    <property type="match status" value="1"/>
</dbReference>